<protein>
    <submittedName>
        <fullName evidence="3">Tripartite tricarboxylate transporter substrate binding protein</fullName>
    </submittedName>
</protein>
<feature type="chain" id="PRO_5023063918" evidence="2">
    <location>
        <begin position="26"/>
        <end position="334"/>
    </location>
</feature>
<dbReference type="PIRSF" id="PIRSF017082">
    <property type="entry name" value="YflP"/>
    <property type="match status" value="1"/>
</dbReference>
<dbReference type="EMBL" id="VTER01000001">
    <property type="protein sequence ID" value="TYS52144.1"/>
    <property type="molecule type" value="Genomic_DNA"/>
</dbReference>
<dbReference type="RefSeq" id="WP_148973123.1">
    <property type="nucleotide sequence ID" value="NZ_JBNIKT010000018.1"/>
</dbReference>
<evidence type="ECO:0000256" key="2">
    <source>
        <dbReference type="SAM" id="SignalP"/>
    </source>
</evidence>
<dbReference type="AlphaFoldDB" id="A0A5D4RQZ9"/>
<evidence type="ECO:0000256" key="1">
    <source>
        <dbReference type="ARBA" id="ARBA00006987"/>
    </source>
</evidence>
<reference evidence="3 4" key="1">
    <citation type="submission" date="2019-08" db="EMBL/GenBank/DDBJ databases">
        <title>Bacillus genomes from the desert of Cuatro Cienegas, Coahuila.</title>
        <authorList>
            <person name="Olmedo-Alvarez G."/>
        </authorList>
    </citation>
    <scope>NUCLEOTIDE SEQUENCE [LARGE SCALE GENOMIC DNA]</scope>
    <source>
        <strain evidence="3 4">CH446_14T</strain>
    </source>
</reference>
<dbReference type="PANTHER" id="PTHR42928">
    <property type="entry name" value="TRICARBOXYLATE-BINDING PROTEIN"/>
    <property type="match status" value="1"/>
</dbReference>
<dbReference type="Pfam" id="PF03401">
    <property type="entry name" value="TctC"/>
    <property type="match status" value="1"/>
</dbReference>
<keyword evidence="2" id="KW-0732">Signal</keyword>
<comment type="similarity">
    <text evidence="1">Belongs to the UPF0065 (bug) family.</text>
</comment>
<feature type="signal peptide" evidence="2">
    <location>
        <begin position="1"/>
        <end position="25"/>
    </location>
</feature>
<dbReference type="InterPro" id="IPR005064">
    <property type="entry name" value="BUG"/>
</dbReference>
<organism evidence="3 4">
    <name type="scientific">Bacillus infantis</name>
    <dbReference type="NCBI Taxonomy" id="324767"/>
    <lineage>
        <taxon>Bacteria</taxon>
        <taxon>Bacillati</taxon>
        <taxon>Bacillota</taxon>
        <taxon>Bacilli</taxon>
        <taxon>Bacillales</taxon>
        <taxon>Bacillaceae</taxon>
        <taxon>Bacillus</taxon>
    </lineage>
</organism>
<dbReference type="PANTHER" id="PTHR42928:SF3">
    <property type="entry name" value="UPF0065 PROTEIN YFLP"/>
    <property type="match status" value="1"/>
</dbReference>
<gene>
    <name evidence="3" type="ORF">FZD51_01525</name>
</gene>
<dbReference type="InterPro" id="IPR042100">
    <property type="entry name" value="Bug_dom1"/>
</dbReference>
<evidence type="ECO:0000313" key="3">
    <source>
        <dbReference type="EMBL" id="TYS52144.1"/>
    </source>
</evidence>
<proteinExistence type="inferred from homology"/>
<dbReference type="Proteomes" id="UP000322139">
    <property type="component" value="Unassembled WGS sequence"/>
</dbReference>
<dbReference type="Gene3D" id="3.40.190.10">
    <property type="entry name" value="Periplasmic binding protein-like II"/>
    <property type="match status" value="1"/>
</dbReference>
<dbReference type="Gene3D" id="3.40.190.150">
    <property type="entry name" value="Bordetella uptake gene, domain 1"/>
    <property type="match status" value="1"/>
</dbReference>
<dbReference type="PROSITE" id="PS51257">
    <property type="entry name" value="PROKAR_LIPOPROTEIN"/>
    <property type="match status" value="1"/>
</dbReference>
<accession>A0A5D4RQZ9</accession>
<name>A0A5D4RQZ9_9BACI</name>
<evidence type="ECO:0000313" key="4">
    <source>
        <dbReference type="Proteomes" id="UP000322139"/>
    </source>
</evidence>
<dbReference type="SUPFAM" id="SSF53850">
    <property type="entry name" value="Periplasmic binding protein-like II"/>
    <property type="match status" value="1"/>
</dbReference>
<comment type="caution">
    <text evidence="3">The sequence shown here is derived from an EMBL/GenBank/DDBJ whole genome shotgun (WGS) entry which is preliminary data.</text>
</comment>
<sequence>MKKMILAAALLLCMVMMSACSSKEAAGIYKDGKWMPSRPIEVVATAGAGGGWDTTARMVAQTLEKDGLVDQRMPVINKPGGGGAVGWAYMMKKEGNPHNIFVSSPPIILVPLNGQSKYGADDFTPLSNLIADYAAFAVRADAKWDNLNDLFDDMKKDPSKISVVGVSSPGSMDHIQFIKIAKAAGVDVTKIKYVSDQDGGALTQLLNGSVDVYSAGTSETIEQVRAGKIKVLGVSSPERLKGDTLEDFPTAIEQGINETFVNWRGFFGPPNMDEKQIQYYEEKLKELNDSPEWKKIREKYGWNELYMDSGEYKDFLKKENDEMYKLLDELKLIR</sequence>
<dbReference type="CDD" id="cd07012">
    <property type="entry name" value="PBP2_Bug_TTT"/>
    <property type="match status" value="1"/>
</dbReference>